<organism evidence="13 14">
    <name type="scientific">Flavobacterium tibetense</name>
    <dbReference type="NCBI Taxonomy" id="2233533"/>
    <lineage>
        <taxon>Bacteria</taxon>
        <taxon>Pseudomonadati</taxon>
        <taxon>Bacteroidota</taxon>
        <taxon>Flavobacteriia</taxon>
        <taxon>Flavobacteriales</taxon>
        <taxon>Flavobacteriaceae</taxon>
        <taxon>Flavobacterium</taxon>
    </lineage>
</organism>
<evidence type="ECO:0000256" key="4">
    <source>
        <dbReference type="ARBA" id="ARBA00022553"/>
    </source>
</evidence>
<dbReference type="Proteomes" id="UP000253319">
    <property type="component" value="Unassembled WGS sequence"/>
</dbReference>
<dbReference type="InterPro" id="IPR036097">
    <property type="entry name" value="HisK_dim/P_sf"/>
</dbReference>
<keyword evidence="7" id="KW-0418">Kinase</keyword>
<dbReference type="Pfam" id="PF00512">
    <property type="entry name" value="HisKA"/>
    <property type="match status" value="1"/>
</dbReference>
<dbReference type="PRINTS" id="PR00344">
    <property type="entry name" value="BCTRLSENSOR"/>
</dbReference>
<evidence type="ECO:0000256" key="8">
    <source>
        <dbReference type="ARBA" id="ARBA00022989"/>
    </source>
</evidence>
<dbReference type="InterPro" id="IPR006189">
    <property type="entry name" value="CHASE_dom"/>
</dbReference>
<evidence type="ECO:0000256" key="6">
    <source>
        <dbReference type="ARBA" id="ARBA00022692"/>
    </source>
</evidence>
<sequence>MNSKYIDYTNFNPLKVASIAFIFSVVVTQLVALRIYKVVKENEQLQVKQEAIQVKNQFENVLNNSESASKIIAFLVQNEFAETYFDSVSKNIILENKYIDALQLVEGKKIIRTFPLDGNENVIGYEVLEDSIHKKAAVKAILRNKLYFEGPFLLKQGEEGIVGRLPIYLKGNLWGFAAVIIRKETLLNAIGINKNGMNETYSYQISKKDNNSNAFFEPIENRDSAVSFTTNLSAGDWEIFVMSNNPQYKQRALQFSILGILFSITFAILFYNLINQPVKLKKLVDEKTQDLAILNKTLEKRAQELSNSNKELEQFAYVASHDLQEPLRMVNNFLTQLEKKYADQLDDKAKQYIHFAVDGAKRMRTIILDILEFSRIGKYDEPMKVVDLNQVVDEVCKILNNTIIEKKASIEYGDLPFLNTYQVPIQQVFMNLIGNSLKYSKSEVNPIIKIICTESDEFWKFAVSDNGIGIEEEYFDKVFEIFQRLHSKGEYSGTGVGLAIVKKTIENLGGKVWLESKIQEGTTFYFTLPKNNK</sequence>
<dbReference type="PANTHER" id="PTHR43304:SF1">
    <property type="entry name" value="PAC DOMAIN-CONTAINING PROTEIN"/>
    <property type="match status" value="1"/>
</dbReference>
<evidence type="ECO:0000259" key="12">
    <source>
        <dbReference type="PROSITE" id="PS50839"/>
    </source>
</evidence>
<evidence type="ECO:0000256" key="10">
    <source>
        <dbReference type="SAM" id="Phobius"/>
    </source>
</evidence>
<dbReference type="GO" id="GO:0016020">
    <property type="term" value="C:membrane"/>
    <property type="evidence" value="ECO:0007669"/>
    <property type="project" value="UniProtKB-SubCell"/>
</dbReference>
<name>A0A365P016_9FLAO</name>
<evidence type="ECO:0000256" key="9">
    <source>
        <dbReference type="ARBA" id="ARBA00023136"/>
    </source>
</evidence>
<evidence type="ECO:0000256" key="7">
    <source>
        <dbReference type="ARBA" id="ARBA00022777"/>
    </source>
</evidence>
<feature type="transmembrane region" description="Helical" evidence="10">
    <location>
        <begin position="252"/>
        <end position="274"/>
    </location>
</feature>
<dbReference type="InterPro" id="IPR003661">
    <property type="entry name" value="HisK_dim/P_dom"/>
</dbReference>
<evidence type="ECO:0000313" key="13">
    <source>
        <dbReference type="EMBL" id="RBA27673.1"/>
    </source>
</evidence>
<comment type="caution">
    <text evidence="13">The sequence shown here is derived from an EMBL/GenBank/DDBJ whole genome shotgun (WGS) entry which is preliminary data.</text>
</comment>
<dbReference type="PROSITE" id="PS50109">
    <property type="entry name" value="HIS_KIN"/>
    <property type="match status" value="1"/>
</dbReference>
<dbReference type="EC" id="2.7.13.3" evidence="3"/>
<evidence type="ECO:0000256" key="2">
    <source>
        <dbReference type="ARBA" id="ARBA00004370"/>
    </source>
</evidence>
<dbReference type="Gene3D" id="3.30.450.350">
    <property type="entry name" value="CHASE domain"/>
    <property type="match status" value="1"/>
</dbReference>
<dbReference type="FunFam" id="3.30.565.10:FF:000006">
    <property type="entry name" value="Sensor histidine kinase WalK"/>
    <property type="match status" value="1"/>
</dbReference>
<dbReference type="SUPFAM" id="SSF47384">
    <property type="entry name" value="Homodimeric domain of signal transducing histidine kinase"/>
    <property type="match status" value="1"/>
</dbReference>
<dbReference type="RefSeq" id="WP_113989662.1">
    <property type="nucleotide sequence ID" value="NZ_QLST01000014.1"/>
</dbReference>
<comment type="catalytic activity">
    <reaction evidence="1">
        <text>ATP + protein L-histidine = ADP + protein N-phospho-L-histidine.</text>
        <dbReference type="EC" id="2.7.13.3"/>
    </reaction>
</comment>
<accession>A0A365P016</accession>
<dbReference type="Gene3D" id="3.30.565.10">
    <property type="entry name" value="Histidine kinase-like ATPase, C-terminal domain"/>
    <property type="match status" value="1"/>
</dbReference>
<reference evidence="13 14" key="1">
    <citation type="submission" date="2018-06" db="EMBL/GenBank/DDBJ databases">
        <title>Flavobacterium tibetense sp. nov., isolated from a wetland YonghuCo on Tibetan Plateau.</title>
        <authorList>
            <person name="Xing P."/>
            <person name="Phurbu D."/>
            <person name="Lu H."/>
        </authorList>
    </citation>
    <scope>NUCLEOTIDE SEQUENCE [LARGE SCALE GENOMIC DNA]</scope>
    <source>
        <strain evidence="13 14">YH5</strain>
    </source>
</reference>
<proteinExistence type="predicted"/>
<dbReference type="GO" id="GO:0000155">
    <property type="term" value="F:phosphorelay sensor kinase activity"/>
    <property type="evidence" value="ECO:0007669"/>
    <property type="project" value="InterPro"/>
</dbReference>
<evidence type="ECO:0000256" key="5">
    <source>
        <dbReference type="ARBA" id="ARBA00022679"/>
    </source>
</evidence>
<dbReference type="InterPro" id="IPR003594">
    <property type="entry name" value="HATPase_dom"/>
</dbReference>
<dbReference type="SMART" id="SM00387">
    <property type="entry name" value="HATPase_c"/>
    <property type="match status" value="1"/>
</dbReference>
<dbReference type="CDD" id="cd00082">
    <property type="entry name" value="HisKA"/>
    <property type="match status" value="1"/>
</dbReference>
<keyword evidence="14" id="KW-1185">Reference proteome</keyword>
<evidence type="ECO:0000256" key="1">
    <source>
        <dbReference type="ARBA" id="ARBA00000085"/>
    </source>
</evidence>
<dbReference type="SMART" id="SM00388">
    <property type="entry name" value="HisKA"/>
    <property type="match status" value="1"/>
</dbReference>
<gene>
    <name evidence="13" type="ORF">DPN68_10785</name>
</gene>
<keyword evidence="4" id="KW-0597">Phosphoprotein</keyword>
<dbReference type="Gene3D" id="1.10.287.130">
    <property type="match status" value="1"/>
</dbReference>
<dbReference type="PROSITE" id="PS50839">
    <property type="entry name" value="CHASE"/>
    <property type="match status" value="1"/>
</dbReference>
<dbReference type="InterPro" id="IPR036890">
    <property type="entry name" value="HATPase_C_sf"/>
</dbReference>
<protein>
    <recommendedName>
        <fullName evidence="3">histidine kinase</fullName>
        <ecNumber evidence="3">2.7.13.3</ecNumber>
    </recommendedName>
</protein>
<feature type="domain" description="Histidine kinase" evidence="11">
    <location>
        <begin position="318"/>
        <end position="532"/>
    </location>
</feature>
<dbReference type="PANTHER" id="PTHR43304">
    <property type="entry name" value="PHYTOCHROME-LIKE PROTEIN CPH1"/>
    <property type="match status" value="1"/>
</dbReference>
<dbReference type="InterPro" id="IPR005467">
    <property type="entry name" value="His_kinase_dom"/>
</dbReference>
<dbReference type="Pfam" id="PF02518">
    <property type="entry name" value="HATPase_c"/>
    <property type="match status" value="1"/>
</dbReference>
<dbReference type="SUPFAM" id="SSF55874">
    <property type="entry name" value="ATPase domain of HSP90 chaperone/DNA topoisomerase II/histidine kinase"/>
    <property type="match status" value="1"/>
</dbReference>
<dbReference type="AlphaFoldDB" id="A0A365P016"/>
<feature type="transmembrane region" description="Helical" evidence="10">
    <location>
        <begin position="16"/>
        <end position="36"/>
    </location>
</feature>
<evidence type="ECO:0000259" key="11">
    <source>
        <dbReference type="PROSITE" id="PS50109"/>
    </source>
</evidence>
<dbReference type="InterPro" id="IPR052162">
    <property type="entry name" value="Sensor_kinase/Photoreceptor"/>
</dbReference>
<keyword evidence="5" id="KW-0808">Transferase</keyword>
<evidence type="ECO:0000313" key="14">
    <source>
        <dbReference type="Proteomes" id="UP000253319"/>
    </source>
</evidence>
<feature type="domain" description="CHASE" evidence="12">
    <location>
        <begin position="110"/>
        <end position="190"/>
    </location>
</feature>
<dbReference type="EMBL" id="QLST01000014">
    <property type="protein sequence ID" value="RBA27673.1"/>
    <property type="molecule type" value="Genomic_DNA"/>
</dbReference>
<dbReference type="InterPro" id="IPR004358">
    <property type="entry name" value="Sig_transdc_His_kin-like_C"/>
</dbReference>
<evidence type="ECO:0000256" key="3">
    <source>
        <dbReference type="ARBA" id="ARBA00012438"/>
    </source>
</evidence>
<keyword evidence="9 10" id="KW-0472">Membrane</keyword>
<dbReference type="InterPro" id="IPR042240">
    <property type="entry name" value="CHASE_sf"/>
</dbReference>
<dbReference type="Pfam" id="PF03924">
    <property type="entry name" value="CHASE"/>
    <property type="match status" value="1"/>
</dbReference>
<keyword evidence="8 10" id="KW-1133">Transmembrane helix</keyword>
<dbReference type="SMART" id="SM01079">
    <property type="entry name" value="CHASE"/>
    <property type="match status" value="1"/>
</dbReference>
<keyword evidence="6 10" id="KW-0812">Transmembrane</keyword>
<dbReference type="OrthoDB" id="5522855at2"/>
<comment type="subcellular location">
    <subcellularLocation>
        <location evidence="2">Membrane</location>
    </subcellularLocation>
</comment>